<dbReference type="AlphaFoldDB" id="A0A0E9SJ00"/>
<dbReference type="EMBL" id="GBXM01067238">
    <property type="protein sequence ID" value="JAH41339.1"/>
    <property type="molecule type" value="Transcribed_RNA"/>
</dbReference>
<protein>
    <submittedName>
        <fullName evidence="1">Uncharacterized protein</fullName>
    </submittedName>
</protein>
<reference evidence="1" key="1">
    <citation type="submission" date="2014-11" db="EMBL/GenBank/DDBJ databases">
        <authorList>
            <person name="Amaro Gonzalez C."/>
        </authorList>
    </citation>
    <scope>NUCLEOTIDE SEQUENCE</scope>
</reference>
<reference evidence="1" key="2">
    <citation type="journal article" date="2015" name="Fish Shellfish Immunol.">
        <title>Early steps in the European eel (Anguilla anguilla)-Vibrio vulnificus interaction in the gills: Role of the RtxA13 toxin.</title>
        <authorList>
            <person name="Callol A."/>
            <person name="Pajuelo D."/>
            <person name="Ebbesson L."/>
            <person name="Teles M."/>
            <person name="MacKenzie S."/>
            <person name="Amaro C."/>
        </authorList>
    </citation>
    <scope>NUCLEOTIDE SEQUENCE</scope>
</reference>
<organism evidence="1">
    <name type="scientific">Anguilla anguilla</name>
    <name type="common">European freshwater eel</name>
    <name type="synonym">Muraena anguilla</name>
    <dbReference type="NCBI Taxonomy" id="7936"/>
    <lineage>
        <taxon>Eukaryota</taxon>
        <taxon>Metazoa</taxon>
        <taxon>Chordata</taxon>
        <taxon>Craniata</taxon>
        <taxon>Vertebrata</taxon>
        <taxon>Euteleostomi</taxon>
        <taxon>Actinopterygii</taxon>
        <taxon>Neopterygii</taxon>
        <taxon>Teleostei</taxon>
        <taxon>Anguilliformes</taxon>
        <taxon>Anguillidae</taxon>
        <taxon>Anguilla</taxon>
    </lineage>
</organism>
<evidence type="ECO:0000313" key="1">
    <source>
        <dbReference type="EMBL" id="JAH41339.1"/>
    </source>
</evidence>
<proteinExistence type="predicted"/>
<accession>A0A0E9SJ00</accession>
<sequence length="48" mass="5434">MRVASTSQIDSYMAAQPDVVHMEPLGVLLNWNVQTFSISFIQTFSLFL</sequence>
<name>A0A0E9SJ00_ANGAN</name>